<organism evidence="1 2">
    <name type="scientific">Nephila pilipes</name>
    <name type="common">Giant wood spider</name>
    <name type="synonym">Nephila maculata</name>
    <dbReference type="NCBI Taxonomy" id="299642"/>
    <lineage>
        <taxon>Eukaryota</taxon>
        <taxon>Metazoa</taxon>
        <taxon>Ecdysozoa</taxon>
        <taxon>Arthropoda</taxon>
        <taxon>Chelicerata</taxon>
        <taxon>Arachnida</taxon>
        <taxon>Araneae</taxon>
        <taxon>Araneomorphae</taxon>
        <taxon>Entelegynae</taxon>
        <taxon>Araneoidea</taxon>
        <taxon>Nephilidae</taxon>
        <taxon>Nephila</taxon>
    </lineage>
</organism>
<accession>A0A8X6N2S0</accession>
<dbReference type="AlphaFoldDB" id="A0A8X6N2S0"/>
<reference evidence="1" key="1">
    <citation type="submission" date="2020-08" db="EMBL/GenBank/DDBJ databases">
        <title>Multicomponent nature underlies the extraordinary mechanical properties of spider dragline silk.</title>
        <authorList>
            <person name="Kono N."/>
            <person name="Nakamura H."/>
            <person name="Mori M."/>
            <person name="Yoshida Y."/>
            <person name="Ohtoshi R."/>
            <person name="Malay A.D."/>
            <person name="Moran D.A.P."/>
            <person name="Tomita M."/>
            <person name="Numata K."/>
            <person name="Arakawa K."/>
        </authorList>
    </citation>
    <scope>NUCLEOTIDE SEQUENCE</scope>
</reference>
<proteinExistence type="predicted"/>
<gene>
    <name evidence="1" type="primary">AVEN_119198_1</name>
    <name evidence="1" type="ORF">NPIL_549722</name>
</gene>
<comment type="caution">
    <text evidence="1">The sequence shown here is derived from an EMBL/GenBank/DDBJ whole genome shotgun (WGS) entry which is preliminary data.</text>
</comment>
<dbReference type="Pfam" id="PF05380">
    <property type="entry name" value="Peptidase_A17"/>
    <property type="match status" value="1"/>
</dbReference>
<name>A0A8X6N2S0_NEPPI</name>
<evidence type="ECO:0000313" key="2">
    <source>
        <dbReference type="Proteomes" id="UP000887013"/>
    </source>
</evidence>
<dbReference type="InterPro" id="IPR008042">
    <property type="entry name" value="Retrotrans_Pao"/>
</dbReference>
<keyword evidence="2" id="KW-1185">Reference proteome</keyword>
<protein>
    <submittedName>
        <fullName evidence="1">Uncharacterized protein</fullName>
    </submittedName>
</protein>
<evidence type="ECO:0000313" key="1">
    <source>
        <dbReference type="EMBL" id="GFS91155.1"/>
    </source>
</evidence>
<dbReference type="EMBL" id="BMAW01053467">
    <property type="protein sequence ID" value="GFS91155.1"/>
    <property type="molecule type" value="Genomic_DNA"/>
</dbReference>
<dbReference type="OrthoDB" id="6430234at2759"/>
<sequence length="430" mass="49139">MNMSQPSVTPFLSMDLSFERSFITDKLRVNRIKTAVKGNITKIENFLKAATAEPSSINAYELEIKFSRVLSLQSKVEDLRKKYYDLPDTQNLSAIETDLEDYETCIEEIQYLEEGFNVHPISPNKCLVNVLRLSKNPKDYQFNLDVNSMLETVALPGDAKRSLLKASGKIFDQLGMITPFTIQLKCIFQELWKSKIPWGETLPTDVQAKWHRWCKEKLRRDLKLPEISKLRISRILINPTKRLNSHETNYLHQSCVIKSSLSMNRYEETFDEHATSSGISRYITVILMSISLLPQNVKPESIMNLSDLPSRGCSANELVKYKWWQGSYGLKIPLKKGEKAEATAAAFPIQPEEAASACFPERTKDSVHGERISYDHLPNATENLDQLSTNPNVSGRERRVSINLSTVNGKRVLKNESHHHLFTTSHLFFL</sequence>
<dbReference type="Proteomes" id="UP000887013">
    <property type="component" value="Unassembled WGS sequence"/>
</dbReference>